<sequence length="187" mass="19939">MSDRSRPDSFRASTWKTIAAGVGFLAACILAPLFGGVFVLGAVAGFIADGYRAHEDDELRAVATSTTGIIDTIDVRHFTENFGPGRTECVPQVSGTANGEPHTWDLVDYAACGGVYRVGQRLEVVYDPSDVDRAVLADRDAGGVRARSTGVHVQVLVVGVVLASAGTGCWLWVVRSERGRRDQQQSS</sequence>
<dbReference type="OrthoDB" id="5016816at2"/>
<evidence type="ECO:0008006" key="4">
    <source>
        <dbReference type="Google" id="ProtNLM"/>
    </source>
</evidence>
<gene>
    <name evidence="2" type="ORF">NS184_14525</name>
</gene>
<dbReference type="PATRIC" id="fig|33881.3.peg.3439"/>
<dbReference type="AlphaFoldDB" id="A0A175RGP4"/>
<comment type="caution">
    <text evidence="2">The sequence shown here is derived from an EMBL/GenBank/DDBJ whole genome shotgun (WGS) entry which is preliminary data.</text>
</comment>
<keyword evidence="1" id="KW-0472">Membrane</keyword>
<proteinExistence type="predicted"/>
<evidence type="ECO:0000313" key="3">
    <source>
        <dbReference type="Proteomes" id="UP000078252"/>
    </source>
</evidence>
<dbReference type="RefSeq" id="WP_058726807.1">
    <property type="nucleotide sequence ID" value="NZ_LDQC01000092.1"/>
</dbReference>
<dbReference type="PROSITE" id="PS51257">
    <property type="entry name" value="PROKAR_LIPOPROTEIN"/>
    <property type="match status" value="1"/>
</dbReference>
<evidence type="ECO:0000256" key="1">
    <source>
        <dbReference type="SAM" id="Phobius"/>
    </source>
</evidence>
<evidence type="ECO:0000313" key="2">
    <source>
        <dbReference type="EMBL" id="KTR03007.1"/>
    </source>
</evidence>
<feature type="transmembrane region" description="Helical" evidence="1">
    <location>
        <begin position="21"/>
        <end position="48"/>
    </location>
</feature>
<keyword evidence="1" id="KW-0812">Transmembrane</keyword>
<protein>
    <recommendedName>
        <fullName evidence="4">DUF3592 domain-containing protein</fullName>
    </recommendedName>
</protein>
<keyword evidence="1" id="KW-1133">Transmembrane helix</keyword>
<name>A0A175RGP4_9MICO</name>
<accession>A0A175RGP4</accession>
<dbReference type="Proteomes" id="UP000078252">
    <property type="component" value="Unassembled WGS sequence"/>
</dbReference>
<organism evidence="2 3">
    <name type="scientific">Curtobacterium luteum</name>
    <dbReference type="NCBI Taxonomy" id="33881"/>
    <lineage>
        <taxon>Bacteria</taxon>
        <taxon>Bacillati</taxon>
        <taxon>Actinomycetota</taxon>
        <taxon>Actinomycetes</taxon>
        <taxon>Micrococcales</taxon>
        <taxon>Microbacteriaceae</taxon>
        <taxon>Curtobacterium</taxon>
    </lineage>
</organism>
<reference evidence="2 3" key="1">
    <citation type="journal article" date="2016" name="Front. Microbiol.">
        <title>Genomic Resource of Rice Seed Associated Bacteria.</title>
        <authorList>
            <person name="Midha S."/>
            <person name="Bansal K."/>
            <person name="Sharma S."/>
            <person name="Kumar N."/>
            <person name="Patil P.P."/>
            <person name="Chaudhry V."/>
            <person name="Patil P.B."/>
        </authorList>
    </citation>
    <scope>NUCLEOTIDE SEQUENCE [LARGE SCALE GENOMIC DNA]</scope>
    <source>
        <strain evidence="2 3">NS184</strain>
    </source>
</reference>
<dbReference type="EMBL" id="LDQC01000092">
    <property type="protein sequence ID" value="KTR03007.1"/>
    <property type="molecule type" value="Genomic_DNA"/>
</dbReference>
<feature type="transmembrane region" description="Helical" evidence="1">
    <location>
        <begin position="153"/>
        <end position="174"/>
    </location>
</feature>